<evidence type="ECO:0000259" key="1">
    <source>
        <dbReference type="PROSITE" id="PS51459"/>
    </source>
</evidence>
<reference evidence="2" key="1">
    <citation type="submission" date="2020-05" db="EMBL/GenBank/DDBJ databases">
        <authorList>
            <person name="Chiriac C."/>
            <person name="Salcher M."/>
            <person name="Ghai R."/>
            <person name="Kavagutti S V."/>
        </authorList>
    </citation>
    <scope>NUCLEOTIDE SEQUENCE</scope>
</reference>
<dbReference type="NCBIfam" id="TIGR01550">
    <property type="entry name" value="DOC_P1"/>
    <property type="match status" value="1"/>
</dbReference>
<dbReference type="PANTHER" id="PTHR39426">
    <property type="entry name" value="HOMOLOGY TO DEATH-ON-CURING PROTEIN OF PHAGE P1"/>
    <property type="match status" value="1"/>
</dbReference>
<organism evidence="2">
    <name type="scientific">freshwater metagenome</name>
    <dbReference type="NCBI Taxonomy" id="449393"/>
    <lineage>
        <taxon>unclassified sequences</taxon>
        <taxon>metagenomes</taxon>
        <taxon>ecological metagenomes</taxon>
    </lineage>
</organism>
<dbReference type="PANTHER" id="PTHR39426:SF1">
    <property type="entry name" value="HOMOLOGY TO DEATH-ON-CURING PROTEIN OF PHAGE P1"/>
    <property type="match status" value="1"/>
</dbReference>
<feature type="domain" description="Fido" evidence="1">
    <location>
        <begin position="5"/>
        <end position="123"/>
    </location>
</feature>
<proteinExistence type="predicted"/>
<dbReference type="InterPro" id="IPR003812">
    <property type="entry name" value="Fido"/>
</dbReference>
<gene>
    <name evidence="2" type="ORF">UFOPK1874_00527</name>
</gene>
<name>A0A6J6HFT6_9ZZZZ</name>
<dbReference type="PROSITE" id="PS51459">
    <property type="entry name" value="FIDO"/>
    <property type="match status" value="1"/>
</dbReference>
<dbReference type="InterPro" id="IPR036597">
    <property type="entry name" value="Fido-like_dom_sf"/>
</dbReference>
<protein>
    <submittedName>
        <fullName evidence="2">Unannotated protein</fullName>
    </submittedName>
</protein>
<dbReference type="InterPro" id="IPR006440">
    <property type="entry name" value="Doc"/>
</dbReference>
<dbReference type="SUPFAM" id="SSF140931">
    <property type="entry name" value="Fic-like"/>
    <property type="match status" value="1"/>
</dbReference>
<dbReference type="GO" id="GO:0016301">
    <property type="term" value="F:kinase activity"/>
    <property type="evidence" value="ECO:0007669"/>
    <property type="project" value="InterPro"/>
</dbReference>
<dbReference type="EMBL" id="CAEZUX010000041">
    <property type="protein sequence ID" value="CAB4612571.1"/>
    <property type="molecule type" value="Genomic_DNA"/>
</dbReference>
<dbReference type="Pfam" id="PF02661">
    <property type="entry name" value="Fic"/>
    <property type="match status" value="1"/>
</dbReference>
<dbReference type="InterPro" id="IPR053737">
    <property type="entry name" value="Type_II_TA_Toxin"/>
</dbReference>
<evidence type="ECO:0000313" key="2">
    <source>
        <dbReference type="EMBL" id="CAB4612571.1"/>
    </source>
</evidence>
<dbReference type="AlphaFoldDB" id="A0A6J6HFT6"/>
<accession>A0A6J6HFT6</accession>
<dbReference type="Gene3D" id="1.20.120.1870">
    <property type="entry name" value="Fic/DOC protein, Fido domain"/>
    <property type="match status" value="1"/>
</dbReference>
<sequence length="129" mass="14434">MIYISLDEALFLGHLVTGIEVHTLRLISRTDLLDSALHAPQAGFGVEEFYPSIFDKAAVLCSRIALNHPLPDGNKRLAWVSLVMFCDRNGLDLEVEKPQAVACIVELAAGNVSEEELSDWIQRRAKRFR</sequence>